<dbReference type="InterPro" id="IPR011234">
    <property type="entry name" value="Fumarylacetoacetase-like_C"/>
</dbReference>
<evidence type="ECO:0000313" key="5">
    <source>
        <dbReference type="Proteomes" id="UP000053664"/>
    </source>
</evidence>
<dbReference type="EMBL" id="KE361631">
    <property type="protein sequence ID" value="EPQ29280.1"/>
    <property type="molecule type" value="Genomic_DNA"/>
</dbReference>
<dbReference type="KEGG" id="pfp:PFL1_03035"/>
<dbReference type="AlphaFoldDB" id="A0A061HB70"/>
<name>A0A061HB70_9BASI</name>
<gene>
    <name evidence="4" type="ORF">PFL1_03035</name>
</gene>
<dbReference type="RefSeq" id="XP_007878743.1">
    <property type="nucleotide sequence ID" value="XM_007880552.1"/>
</dbReference>
<dbReference type="OrthoDB" id="411064at2759"/>
<reference evidence="4 5" key="1">
    <citation type="journal article" date="2013" name="Plant Cell">
        <title>The transition from a phytopathogenic smut ancestor to an anamorphic biocontrol agent deciphered by comparative whole-genome analysis.</title>
        <authorList>
            <person name="Lefebvre F."/>
            <person name="Joly D.L."/>
            <person name="Labbe C."/>
            <person name="Teichmann B."/>
            <person name="Linning R."/>
            <person name="Belzile F."/>
            <person name="Bakkeren G."/>
            <person name="Belanger R.R."/>
        </authorList>
    </citation>
    <scope>NUCLEOTIDE SEQUENCE [LARGE SCALE GENOMIC DNA]</scope>
    <source>
        <strain evidence="4 5">PF-1</strain>
    </source>
</reference>
<dbReference type="HOGENOM" id="CLU_028458_2_1_1"/>
<accession>A0A061HB70</accession>
<organism evidence="4 5">
    <name type="scientific">Pseudozyma flocculosa PF-1</name>
    <dbReference type="NCBI Taxonomy" id="1277687"/>
    <lineage>
        <taxon>Eukaryota</taxon>
        <taxon>Fungi</taxon>
        <taxon>Dikarya</taxon>
        <taxon>Basidiomycota</taxon>
        <taxon>Ustilaginomycotina</taxon>
        <taxon>Ustilaginomycetes</taxon>
        <taxon>Ustilaginales</taxon>
        <taxon>Ustilaginaceae</taxon>
        <taxon>Pseudozyma</taxon>
    </lineage>
</organism>
<evidence type="ECO:0000259" key="3">
    <source>
        <dbReference type="Pfam" id="PF01557"/>
    </source>
</evidence>
<evidence type="ECO:0000256" key="2">
    <source>
        <dbReference type="ARBA" id="ARBA00022723"/>
    </source>
</evidence>
<sequence length="305" mass="32973">MMQTSWHRLIRFIAAQDGREHYGQPVDDDLDVGQAYHERASIRVRPLVGSPFSASATLSPDVVLTVQTLLCPLPPNEVRTIRGLGANFIQPGQDRIDALSKRTPIPIVFYKPLTTISSPSTPIVIPPCAADESDYEAELVVVVSRTCKDVSPANALQHVLGYTLSNDVTARSRMKAASQWGLCKSFDTWFPFGPVLVSASHRLGISNPDNVHLQLHLNGNLLQDGNTADMLWKVAETVSELSKGTTLEAGSLISMGTPPGEGFKRSPPVFLRDGDLAVVKGSNGLGSLINPVQAQIQPALPKPRL</sequence>
<dbReference type="GO" id="GO:0046872">
    <property type="term" value="F:metal ion binding"/>
    <property type="evidence" value="ECO:0007669"/>
    <property type="project" value="UniProtKB-KW"/>
</dbReference>
<dbReference type="PANTHER" id="PTHR11820:SF7">
    <property type="entry name" value="ACYLPYRUVASE FAHD1, MITOCHONDRIAL"/>
    <property type="match status" value="1"/>
</dbReference>
<dbReference type="Proteomes" id="UP000053664">
    <property type="component" value="Unassembled WGS sequence"/>
</dbReference>
<comment type="similarity">
    <text evidence="1">Belongs to the FAH family.</text>
</comment>
<dbReference type="InterPro" id="IPR036663">
    <property type="entry name" value="Fumarylacetoacetase_C_sf"/>
</dbReference>
<keyword evidence="2" id="KW-0479">Metal-binding</keyword>
<dbReference type="Pfam" id="PF01557">
    <property type="entry name" value="FAA_hydrolase"/>
    <property type="match status" value="1"/>
</dbReference>
<evidence type="ECO:0000313" key="4">
    <source>
        <dbReference type="EMBL" id="EPQ29280.1"/>
    </source>
</evidence>
<dbReference type="eggNOG" id="KOG1535">
    <property type="taxonomic scope" value="Eukaryota"/>
</dbReference>
<dbReference type="GeneID" id="19317147"/>
<dbReference type="GO" id="GO:0018773">
    <property type="term" value="F:acetylpyruvate hydrolase activity"/>
    <property type="evidence" value="ECO:0007669"/>
    <property type="project" value="TreeGrafter"/>
</dbReference>
<proteinExistence type="inferred from homology"/>
<evidence type="ECO:0000256" key="1">
    <source>
        <dbReference type="ARBA" id="ARBA00010211"/>
    </source>
</evidence>
<dbReference type="Gene3D" id="3.90.850.10">
    <property type="entry name" value="Fumarylacetoacetase-like, C-terminal domain"/>
    <property type="match status" value="1"/>
</dbReference>
<protein>
    <recommendedName>
        <fullName evidence="3">Fumarylacetoacetase-like C-terminal domain-containing protein</fullName>
    </recommendedName>
</protein>
<dbReference type="PANTHER" id="PTHR11820">
    <property type="entry name" value="ACYLPYRUVASE"/>
    <property type="match status" value="1"/>
</dbReference>
<dbReference type="SUPFAM" id="SSF56529">
    <property type="entry name" value="FAH"/>
    <property type="match status" value="1"/>
</dbReference>
<feature type="domain" description="Fumarylacetoacetase-like C-terminal" evidence="3">
    <location>
        <begin position="100"/>
        <end position="293"/>
    </location>
</feature>